<dbReference type="STRING" id="1348632.GCA_001591745_00732"/>
<comment type="caution">
    <text evidence="4">The sequence shown here is derived from an EMBL/GenBank/DDBJ whole genome shotgun (WGS) entry which is preliminary data.</text>
</comment>
<gene>
    <name evidence="4" type="ORF">RU87_GL001351</name>
</gene>
<dbReference type="Gene3D" id="4.10.80.30">
    <property type="entry name" value="DNA polymerase, domain 6"/>
    <property type="match status" value="1"/>
</dbReference>
<feature type="domain" description="Mannosyl-glycoprotein endo-beta-N-acetylglucosamidase-like" evidence="3">
    <location>
        <begin position="180"/>
        <end position="363"/>
    </location>
</feature>
<name>A0A2A5S075_9LACT</name>
<evidence type="ECO:0000313" key="4">
    <source>
        <dbReference type="EMBL" id="PCS06891.1"/>
    </source>
</evidence>
<comment type="similarity">
    <text evidence="1">Belongs to the glycosyl hydrolase 73 family.</text>
</comment>
<dbReference type="PANTHER" id="PTHR33308">
    <property type="entry name" value="PEPTIDOGLYCAN HYDROLASE FLGJ"/>
    <property type="match status" value="1"/>
</dbReference>
<protein>
    <recommendedName>
        <fullName evidence="3">Mannosyl-glycoprotein endo-beta-N-acetylglucosamidase-like domain-containing protein</fullName>
    </recommendedName>
</protein>
<dbReference type="EMBL" id="JXJX01000006">
    <property type="protein sequence ID" value="PCS06891.1"/>
    <property type="molecule type" value="Genomic_DNA"/>
</dbReference>
<evidence type="ECO:0000259" key="3">
    <source>
        <dbReference type="SMART" id="SM00047"/>
    </source>
</evidence>
<dbReference type="Pfam" id="PF01832">
    <property type="entry name" value="Glucosaminidase"/>
    <property type="match status" value="1"/>
</dbReference>
<dbReference type="GO" id="GO:0004040">
    <property type="term" value="F:amidase activity"/>
    <property type="evidence" value="ECO:0007669"/>
    <property type="project" value="InterPro"/>
</dbReference>
<evidence type="ECO:0000256" key="2">
    <source>
        <dbReference type="ARBA" id="ARBA00022801"/>
    </source>
</evidence>
<sequence length="363" mass="40700">MSAFVVSLFFVNTVSANTSQAMYRLYNPNSGEHFYTSSFVEAKSIITAGWQYEHVGWNAPSTGDPVYRLYNPNAGDHHFTLNSNEKVMLVNQGWRDEGISWYSDAKKSVKLYRAYNPNAKSGSHNYTTFYGEQTSLIKVGWRDEGLAWYGTNIKPLDNKDSILKELSDGAVGLNKVRFDKVGSEKRRNWLYQTIKWSIPLAADGRLYPSVMTAQAILESGWGESGLSVKANNLFGIKKGNWSGEVYQAVTAEAAHKNGKYTGYRTQAEANAGGKAQVLDLKKGQYYWIITPFRKYSSQQGSLANYVSVLSQSGYADVRRTQAKDYKASAKALVDRVGWKYATDPKYAQSIINVIEMYNLQALD</sequence>
<keyword evidence="5" id="KW-1185">Reference proteome</keyword>
<proteinExistence type="inferred from homology"/>
<dbReference type="SMART" id="SM00047">
    <property type="entry name" value="LYZ2"/>
    <property type="match status" value="1"/>
</dbReference>
<dbReference type="AlphaFoldDB" id="A0A2A5S075"/>
<reference evidence="4 5" key="1">
    <citation type="submission" date="2014-12" db="EMBL/GenBank/DDBJ databases">
        <title>Draft genome sequences of 10 type strains of Lactococcus.</title>
        <authorList>
            <person name="Sun Z."/>
            <person name="Zhong Z."/>
            <person name="Liu W."/>
            <person name="Zhang W."/>
            <person name="Zhang H."/>
        </authorList>
    </citation>
    <scope>NUCLEOTIDE SEQUENCE [LARGE SCALE GENOMIC DNA]</scope>
    <source>
        <strain evidence="4 5">DSM 20686</strain>
    </source>
</reference>
<keyword evidence="2" id="KW-0378">Hydrolase</keyword>
<evidence type="ECO:0000313" key="5">
    <source>
        <dbReference type="Proteomes" id="UP000242246"/>
    </source>
</evidence>
<dbReference type="Gene3D" id="1.10.530.10">
    <property type="match status" value="1"/>
</dbReference>
<dbReference type="InterPro" id="IPR043708">
    <property type="entry name" value="DUF5648"/>
</dbReference>
<evidence type="ECO:0000256" key="1">
    <source>
        <dbReference type="ARBA" id="ARBA00010266"/>
    </source>
</evidence>
<dbReference type="PANTHER" id="PTHR33308:SF9">
    <property type="entry name" value="PEPTIDOGLYCAN HYDROLASE FLGJ"/>
    <property type="match status" value="1"/>
</dbReference>
<dbReference type="InterPro" id="IPR002901">
    <property type="entry name" value="MGlyc_endo_b_GlcNAc-like_dom"/>
</dbReference>
<dbReference type="Pfam" id="PF18885">
    <property type="entry name" value="DUF5648"/>
    <property type="match status" value="1"/>
</dbReference>
<dbReference type="Proteomes" id="UP000242246">
    <property type="component" value="Unassembled WGS sequence"/>
</dbReference>
<accession>A0A2A5S075</accession>
<organism evidence="4 5">
    <name type="scientific">Pseudolactococcus plantarum</name>
    <dbReference type="NCBI Taxonomy" id="1365"/>
    <lineage>
        <taxon>Bacteria</taxon>
        <taxon>Bacillati</taxon>
        <taxon>Bacillota</taxon>
        <taxon>Bacilli</taxon>
        <taxon>Lactobacillales</taxon>
        <taxon>Streptococcaceae</taxon>
        <taxon>Pseudolactococcus</taxon>
    </lineage>
</organism>
<dbReference type="InterPro" id="IPR051056">
    <property type="entry name" value="Glycosyl_Hydrolase_73"/>
</dbReference>